<dbReference type="Pfam" id="PF16670">
    <property type="entry name" value="PI-PLC-C1"/>
    <property type="match status" value="1"/>
</dbReference>
<dbReference type="InterPro" id="IPR032075">
    <property type="entry name" value="PI-PLC-C1"/>
</dbReference>
<dbReference type="Proteomes" id="UP000189628">
    <property type="component" value="Chromosome"/>
</dbReference>
<dbReference type="SUPFAM" id="SSF51695">
    <property type="entry name" value="PLC-like phosphodiesterases"/>
    <property type="match status" value="1"/>
</dbReference>
<gene>
    <name evidence="2" type="ORF">B0B51_05435</name>
</gene>
<name>A0A1U9VG02_9RALS</name>
<dbReference type="GO" id="GO:0006629">
    <property type="term" value="P:lipid metabolic process"/>
    <property type="evidence" value="ECO:0007669"/>
    <property type="project" value="InterPro"/>
</dbReference>
<evidence type="ECO:0000256" key="1">
    <source>
        <dbReference type="SAM" id="SignalP"/>
    </source>
</evidence>
<dbReference type="AlphaFoldDB" id="A0A1U9VG02"/>
<organism evidence="2 3">
    <name type="scientific">blood disease bacterium A2-HR MARDI</name>
    <dbReference type="NCBI Taxonomy" id="1944648"/>
    <lineage>
        <taxon>Bacteria</taxon>
        <taxon>Pseudomonadati</taxon>
        <taxon>Pseudomonadota</taxon>
        <taxon>Betaproteobacteria</taxon>
        <taxon>Burkholderiales</taxon>
        <taxon>Burkholderiaceae</taxon>
        <taxon>Ralstonia</taxon>
        <taxon>Ralstonia solanacearum species complex</taxon>
    </lineage>
</organism>
<dbReference type="RefSeq" id="WP_078222062.1">
    <property type="nucleotide sequence ID" value="NZ_CP019911.1"/>
</dbReference>
<accession>A0A1U9VG02</accession>
<protein>
    <submittedName>
        <fullName evidence="2">Uncharacterized protein</fullName>
    </submittedName>
</protein>
<evidence type="ECO:0000313" key="3">
    <source>
        <dbReference type="Proteomes" id="UP000189628"/>
    </source>
</evidence>
<keyword evidence="1" id="KW-0732">Signal</keyword>
<reference evidence="2 3" key="1">
    <citation type="submission" date="2017-02" db="EMBL/GenBank/DDBJ databases">
        <title>Blood Disease Bacterium A2-HR MARDI.</title>
        <authorList>
            <person name="Badrun R."/>
            <person name="Abu Bakar N."/>
            <person name="Laboh R."/>
        </authorList>
    </citation>
    <scope>NUCLEOTIDE SEQUENCE [LARGE SCALE GENOMIC DNA]</scope>
    <source>
        <strain evidence="2 3">A2-HR MARDI</strain>
    </source>
</reference>
<dbReference type="EMBL" id="CP019911">
    <property type="protein sequence ID" value="AQW29486.1"/>
    <property type="molecule type" value="Genomic_DNA"/>
</dbReference>
<dbReference type="GO" id="GO:0008081">
    <property type="term" value="F:phosphoric diester hydrolase activity"/>
    <property type="evidence" value="ECO:0007669"/>
    <property type="project" value="InterPro"/>
</dbReference>
<proteinExistence type="predicted"/>
<dbReference type="InterPro" id="IPR017946">
    <property type="entry name" value="PLC-like_Pdiesterase_TIM-brl"/>
</dbReference>
<dbReference type="Gene3D" id="3.20.20.190">
    <property type="entry name" value="Phosphatidylinositol (PI) phosphodiesterase"/>
    <property type="match status" value="1"/>
</dbReference>
<feature type="chain" id="PRO_5010699097" evidence="1">
    <location>
        <begin position="30"/>
        <end position="347"/>
    </location>
</feature>
<feature type="signal peptide" evidence="1">
    <location>
        <begin position="1"/>
        <end position="29"/>
    </location>
</feature>
<sequence length="347" mass="37319">MRLFGSAGRLRSLLCAVAFGLALTSPARALDIEYTSTSKLNNVTLAGSHNTYDKKSDFEYLSYALDKVQVIELDVWAAAGKWYVSHSSPLGNVNNCPRSGVIGADRNQDLRSCIDGLRSWHDSHPQHELVIVKMELKAGLLNSPSSLDDLISDISGGGAAARIPAAWVFKPSDLMCFDAPACTSRYATPEEAARAGNWPTLQSLRGKFMFMMVPGTVSDSGPRTYAAALRTGQAQIVFPAVFANANTASADPRLSYYSGDDAASRPWNVVFDMQSGVLDSGSVPTSVTSWMAQNNFLIFVSDSTPGGSPVDVAAGRARLRSLSQSYRANVIDTDQETTGIPFAFDRP</sequence>
<evidence type="ECO:0000313" key="2">
    <source>
        <dbReference type="EMBL" id="AQW29486.1"/>
    </source>
</evidence>